<reference evidence="2 3" key="1">
    <citation type="submission" date="2020-10" db="EMBL/GenBank/DDBJ databases">
        <title>Identification of Nocardia species via Next-generation sequencing and recognition of intraspecies genetic diversity.</title>
        <authorList>
            <person name="Li P."/>
            <person name="Li P."/>
            <person name="Lu B."/>
        </authorList>
    </citation>
    <scope>NUCLEOTIDE SEQUENCE [LARGE SCALE GENOMIC DNA]</scope>
    <source>
        <strain evidence="2 3">BJ06-0157</strain>
    </source>
</reference>
<dbReference type="EMBL" id="JADLQX010000044">
    <property type="protein sequence ID" value="MBF6302455.1"/>
    <property type="molecule type" value="Genomic_DNA"/>
</dbReference>
<keyword evidence="1" id="KW-0812">Transmembrane</keyword>
<evidence type="ECO:0000313" key="3">
    <source>
        <dbReference type="Proteomes" id="UP000702209"/>
    </source>
</evidence>
<dbReference type="Proteomes" id="UP000702209">
    <property type="component" value="Unassembled WGS sequence"/>
</dbReference>
<evidence type="ECO:0000313" key="2">
    <source>
        <dbReference type="EMBL" id="MBF6302455.1"/>
    </source>
</evidence>
<keyword evidence="3" id="KW-1185">Reference proteome</keyword>
<name>A0ABS0D0T5_9NOCA</name>
<feature type="transmembrane region" description="Helical" evidence="1">
    <location>
        <begin position="71"/>
        <end position="94"/>
    </location>
</feature>
<feature type="transmembrane region" description="Helical" evidence="1">
    <location>
        <begin position="37"/>
        <end position="59"/>
    </location>
</feature>
<keyword evidence="1" id="KW-0472">Membrane</keyword>
<gene>
    <name evidence="2" type="ORF">IU459_33680</name>
</gene>
<keyword evidence="1" id="KW-1133">Transmembrane helix</keyword>
<sequence>MSWVLAAAEHTIVLAQTENFAPEAPPGTEGLKMLVRWLMWFVLLSGVSAIIFAGGRFAWEKWHGGMLESPKMVVGALIGGIVATSAGTIMNQIIAQG</sequence>
<organism evidence="2 3">
    <name type="scientific">Nocardia amamiensis</name>
    <dbReference type="NCBI Taxonomy" id="404578"/>
    <lineage>
        <taxon>Bacteria</taxon>
        <taxon>Bacillati</taxon>
        <taxon>Actinomycetota</taxon>
        <taxon>Actinomycetes</taxon>
        <taxon>Mycobacteriales</taxon>
        <taxon>Nocardiaceae</taxon>
        <taxon>Nocardia</taxon>
    </lineage>
</organism>
<dbReference type="RefSeq" id="WP_195133642.1">
    <property type="nucleotide sequence ID" value="NZ_JADLQX010000044.1"/>
</dbReference>
<accession>A0ABS0D0T5</accession>
<proteinExistence type="predicted"/>
<protein>
    <recommendedName>
        <fullName evidence="4">Integral membrane protein</fullName>
    </recommendedName>
</protein>
<evidence type="ECO:0000256" key="1">
    <source>
        <dbReference type="SAM" id="Phobius"/>
    </source>
</evidence>
<comment type="caution">
    <text evidence="2">The sequence shown here is derived from an EMBL/GenBank/DDBJ whole genome shotgun (WGS) entry which is preliminary data.</text>
</comment>
<evidence type="ECO:0008006" key="4">
    <source>
        <dbReference type="Google" id="ProtNLM"/>
    </source>
</evidence>